<accession>A0A6L6IH48</accession>
<dbReference type="GO" id="GO:0005975">
    <property type="term" value="P:carbohydrate metabolic process"/>
    <property type="evidence" value="ECO:0007669"/>
    <property type="project" value="InterPro"/>
</dbReference>
<dbReference type="GO" id="GO:0030246">
    <property type="term" value="F:carbohydrate binding"/>
    <property type="evidence" value="ECO:0007669"/>
    <property type="project" value="InterPro"/>
</dbReference>
<dbReference type="OrthoDB" id="9808779at2"/>
<reference evidence="1 2" key="1">
    <citation type="submission" date="2019-11" db="EMBL/GenBank/DDBJ databases">
        <title>Escherichia alba sp. nov. isolated from the gut of plastic-eating superworms Zophobas atratus.</title>
        <authorList>
            <person name="Yang Y."/>
        </authorList>
    </citation>
    <scope>NUCLEOTIDE SEQUENCE [LARGE SCALE GENOMIC DNA]</scope>
    <source>
        <strain evidence="2">BIT-B35</strain>
    </source>
</reference>
<name>A0A6L6IH48_9ENTR</name>
<keyword evidence="2" id="KW-1185">Reference proteome</keyword>
<dbReference type="RefSeq" id="WP_155106947.1">
    <property type="nucleotide sequence ID" value="NZ_WMJZ01000003.1"/>
</dbReference>
<organism evidence="1 2">
    <name type="scientific">Intestinirhabdus alba</name>
    <dbReference type="NCBI Taxonomy" id="2899544"/>
    <lineage>
        <taxon>Bacteria</taxon>
        <taxon>Pseudomonadati</taxon>
        <taxon>Pseudomonadota</taxon>
        <taxon>Gammaproteobacteria</taxon>
        <taxon>Enterobacterales</taxon>
        <taxon>Enterobacteriaceae</taxon>
        <taxon>Intestinirhabdus</taxon>
    </lineage>
</organism>
<dbReference type="SUPFAM" id="SSF74650">
    <property type="entry name" value="Galactose mutarotase-like"/>
    <property type="match status" value="1"/>
</dbReference>
<evidence type="ECO:0000313" key="2">
    <source>
        <dbReference type="Proteomes" id="UP000477739"/>
    </source>
</evidence>
<evidence type="ECO:0000313" key="1">
    <source>
        <dbReference type="EMBL" id="MTH45264.1"/>
    </source>
</evidence>
<protein>
    <submittedName>
        <fullName evidence="1">Aldose 1-epimerase</fullName>
    </submittedName>
</protein>
<dbReference type="EMBL" id="WMJZ01000003">
    <property type="protein sequence ID" value="MTH45264.1"/>
    <property type="molecule type" value="Genomic_DNA"/>
</dbReference>
<dbReference type="InterPro" id="IPR008183">
    <property type="entry name" value="Aldose_1/G6P_1-epimerase"/>
</dbReference>
<dbReference type="GO" id="GO:0016853">
    <property type="term" value="F:isomerase activity"/>
    <property type="evidence" value="ECO:0007669"/>
    <property type="project" value="InterPro"/>
</dbReference>
<dbReference type="InterPro" id="IPR011013">
    <property type="entry name" value="Gal_mutarotase_sf_dom"/>
</dbReference>
<dbReference type="Proteomes" id="UP000477739">
    <property type="component" value="Unassembled WGS sequence"/>
</dbReference>
<dbReference type="Gene3D" id="2.70.98.10">
    <property type="match status" value="1"/>
</dbReference>
<comment type="caution">
    <text evidence="1">The sequence shown here is derived from an EMBL/GenBank/DDBJ whole genome shotgun (WGS) entry which is preliminary data.</text>
</comment>
<dbReference type="Pfam" id="PF01263">
    <property type="entry name" value="Aldose_epim"/>
    <property type="match status" value="1"/>
</dbReference>
<dbReference type="AlphaFoldDB" id="A0A6L6IH48"/>
<sequence>MNIFTLENPRLRARIADSGACLLSLEDADRGGHLLRPWAENPAWHPGESAMFPMLPFANRIAGNRFTVGDRRCSLPPQPFGDPFYLHGNGWLTRWQVVKQTAHALTLGCAPEELAGYRYAAQIAWTLADNRFETTLTLTHLGEESMPYGAGLHPFFLLTPEDRVQFSATGMWSEEENHLPGAWREAIPADRDFSRPRAAPGVWINNCYSGWSGAAAISNRFRRIEIKSDTPWLMVYQNGKDDFICLEPQTHPVNAHHLPGRPGLRMLRKGESLALKMTLRVADPRPEAGD</sequence>
<proteinExistence type="predicted"/>
<dbReference type="InterPro" id="IPR014718">
    <property type="entry name" value="GH-type_carb-bd"/>
</dbReference>
<dbReference type="CDD" id="cd09021">
    <property type="entry name" value="Aldose_epim_Ec_YphB"/>
    <property type="match status" value="1"/>
</dbReference>
<gene>
    <name evidence="1" type="ORF">GJV78_03090</name>
</gene>